<keyword evidence="6 13" id="KW-1015">Disulfide bond</keyword>
<dbReference type="RefSeq" id="XP_012178900.1">
    <property type="nucleotide sequence ID" value="XM_012323510.1"/>
</dbReference>
<reference evidence="16 17" key="1">
    <citation type="journal article" date="2012" name="Appl. Environ. Microbiol.">
        <title>Short-read sequencing for genomic analysis of the brown rot fungus Fibroporia radiculosa.</title>
        <authorList>
            <person name="Tang J.D."/>
            <person name="Perkins A.D."/>
            <person name="Sonstegard T.S."/>
            <person name="Schroeder S.G."/>
            <person name="Burgess S.C."/>
            <person name="Diehl S.V."/>
        </authorList>
    </citation>
    <scope>NUCLEOTIDE SEQUENCE [LARGE SCALE GENOMIC DNA]</scope>
    <source>
        <strain evidence="16 17">TFFH 294</strain>
    </source>
</reference>
<evidence type="ECO:0000256" key="14">
    <source>
        <dbReference type="RuleBase" id="RU361193"/>
    </source>
</evidence>
<dbReference type="GO" id="GO:0004571">
    <property type="term" value="F:mannosyl-oligosaccharide 1,2-alpha-mannosidase activity"/>
    <property type="evidence" value="ECO:0007669"/>
    <property type="project" value="UniProtKB-EC"/>
</dbReference>
<organism evidence="16 17">
    <name type="scientific">Fibroporia radiculosa</name>
    <dbReference type="NCBI Taxonomy" id="599839"/>
    <lineage>
        <taxon>Eukaryota</taxon>
        <taxon>Fungi</taxon>
        <taxon>Dikarya</taxon>
        <taxon>Basidiomycota</taxon>
        <taxon>Agaricomycotina</taxon>
        <taxon>Agaricomycetes</taxon>
        <taxon>Polyporales</taxon>
        <taxon>Fibroporiaceae</taxon>
        <taxon>Fibroporia</taxon>
    </lineage>
</organism>
<dbReference type="HOGENOM" id="CLU_003818_0_2_1"/>
<dbReference type="GO" id="GO:0005783">
    <property type="term" value="C:endoplasmic reticulum"/>
    <property type="evidence" value="ECO:0007669"/>
    <property type="project" value="TreeGrafter"/>
</dbReference>
<feature type="binding site" evidence="12">
    <location>
        <position position="495"/>
    </location>
    <ligand>
        <name>Ca(2+)</name>
        <dbReference type="ChEBI" id="CHEBI:29108"/>
    </ligand>
</feature>
<sequence>MLGRRSSTIVFALGCSWDIFGALGGPVQAPVLVLPPEAAEYRQKTIDVFETSWTAYKEYAWGHDDLSPVSMSYSDAYGGWGATIVDALDTIWLMGLTDIFEEALNFTTSVDFSVTPTDDQIDLFETTIRYVAASLATYELSGYQYPALVEQAKVLVDKMAYAWVGNNSVPYGYMNWNETTPVVGTTNIAEAGTLTMEWGTLSNFTGNQTYRKLSEESVIYIANLPPPLPALPAQDFDPTTGQFVGSYVSWGGGSDSYFEYLIKWARLSNTDNNIFADAWAAAVDSSIQNLARTSTVLDWQYMADWDAGEIIHIGSHLECYLAGNWMLGGKLLNNDTIVNYGLALMESCWNTYASTATGIGPEYFGYFSSDGNYTGSTPSDGDIAFYERHGFFIYPGESDYYLRPEVLESNFYAWRVTGDPKYVQRAADALDSFTEYLPAPSAYAGINDVDATDSTFIDDMQSFWFAEVLKYLFLTFNDPSVISLDELSLVDVFNTEAHPFKAPPAKEVYGSGTPLSTDPSAFRPISAPLPVISPAPAVAPLPVSSGL</sequence>
<comment type="cofactor">
    <cofactor evidence="1 12">
        <name>Ca(2+)</name>
        <dbReference type="ChEBI" id="CHEBI:29108"/>
    </cofactor>
</comment>
<feature type="active site" evidence="11">
    <location>
        <position position="255"/>
    </location>
</feature>
<comment type="catalytic activity">
    <reaction evidence="10">
        <text>N(4)-(alpha-D-Man-(1-&gt;2)-alpha-D-Man-(1-&gt;2)-alpha-D-Man-(1-&gt;3)-[alpha-D-Man-(1-&gt;2)-alpha-D-Man-(1-&gt;3)-[alpha-D-Man-(1-&gt;2)-alpha-D-Man-(1-&gt;6)]-alpha-D-Man-(1-&gt;6)]-beta-D-Man-(1-&gt;4)-beta-D-GlcNAc-(1-&gt;4)-beta-D-GlcNAc)-L-asparaginyl-[protein] (N-glucan mannose isomer 9A1,2,3B1,2,3) + 4 H2O = N(4)-(alpha-D-Man-(1-&gt;3)-[alpha-D-Man-(1-&gt;3)-[alpha-D-Man-(1-&gt;6)]-alpha-D-Man-(1-&gt;6)]-beta-D-Man-(1-&gt;4)-beta-D-GlcNAc-(1-&gt;4)-beta-D-GlcNAc)-L-asparaginyl-[protein] (N-glucan mannose isomer 5A1,2) + 4 beta-D-mannose</text>
        <dbReference type="Rhea" id="RHEA:56008"/>
        <dbReference type="Rhea" id="RHEA-COMP:14356"/>
        <dbReference type="Rhea" id="RHEA-COMP:14367"/>
        <dbReference type="ChEBI" id="CHEBI:15377"/>
        <dbReference type="ChEBI" id="CHEBI:28563"/>
        <dbReference type="ChEBI" id="CHEBI:59087"/>
        <dbReference type="ChEBI" id="CHEBI:139493"/>
        <dbReference type="EC" id="3.2.1.113"/>
    </reaction>
</comment>
<dbReference type="GO" id="GO:0036503">
    <property type="term" value="P:ERAD pathway"/>
    <property type="evidence" value="ECO:0007669"/>
    <property type="project" value="UniProtKB-ARBA"/>
</dbReference>
<evidence type="ECO:0000256" key="12">
    <source>
        <dbReference type="PIRSR" id="PIRSR601382-2"/>
    </source>
</evidence>
<evidence type="ECO:0000256" key="4">
    <source>
        <dbReference type="ARBA" id="ARBA00022729"/>
    </source>
</evidence>
<feature type="signal peptide" evidence="15">
    <location>
        <begin position="1"/>
        <end position="24"/>
    </location>
</feature>
<evidence type="ECO:0000256" key="5">
    <source>
        <dbReference type="ARBA" id="ARBA00022801"/>
    </source>
</evidence>
<dbReference type="GeneID" id="24094528"/>
<evidence type="ECO:0000256" key="9">
    <source>
        <dbReference type="ARBA" id="ARBA00047669"/>
    </source>
</evidence>
<accession>J4HTN1</accession>
<evidence type="ECO:0000256" key="3">
    <source>
        <dbReference type="ARBA" id="ARBA00007658"/>
    </source>
</evidence>
<dbReference type="InterPro" id="IPR036026">
    <property type="entry name" value="Seven-hairpin_glycosidases"/>
</dbReference>
<dbReference type="EC" id="3.2.1.-" evidence="14"/>
<name>J4HTN1_9APHY</name>
<dbReference type="GO" id="GO:0016020">
    <property type="term" value="C:membrane"/>
    <property type="evidence" value="ECO:0007669"/>
    <property type="project" value="InterPro"/>
</dbReference>
<dbReference type="Pfam" id="PF01532">
    <property type="entry name" value="Glyco_hydro_47"/>
    <property type="match status" value="1"/>
</dbReference>
<comment type="similarity">
    <text evidence="3 14">Belongs to the glycosyl hydrolase 47 family.</text>
</comment>
<evidence type="ECO:0000256" key="10">
    <source>
        <dbReference type="ARBA" id="ARBA00048605"/>
    </source>
</evidence>
<feature type="active site" evidence="11">
    <location>
        <position position="405"/>
    </location>
</feature>
<keyword evidence="7" id="KW-0325">Glycoprotein</keyword>
<dbReference type="OrthoDB" id="8118055at2759"/>
<dbReference type="STRING" id="599839.J4HTN1"/>
<evidence type="ECO:0000256" key="8">
    <source>
        <dbReference type="ARBA" id="ARBA00023295"/>
    </source>
</evidence>
<dbReference type="GO" id="GO:0005975">
    <property type="term" value="P:carbohydrate metabolic process"/>
    <property type="evidence" value="ECO:0007669"/>
    <property type="project" value="InterPro"/>
</dbReference>
<evidence type="ECO:0000256" key="6">
    <source>
        <dbReference type="ARBA" id="ARBA00023157"/>
    </source>
</evidence>
<dbReference type="PANTHER" id="PTHR11742">
    <property type="entry name" value="MANNOSYL-OLIGOSACCHARIDE ALPHA-1,2-MANNOSIDASE-RELATED"/>
    <property type="match status" value="1"/>
</dbReference>
<feature type="disulfide bond" evidence="13">
    <location>
        <begin position="319"/>
        <end position="348"/>
    </location>
</feature>
<dbReference type="AlphaFoldDB" id="J4HTN1"/>
<keyword evidence="8 14" id="KW-0326">Glycosidase</keyword>
<dbReference type="SUPFAM" id="SSF48225">
    <property type="entry name" value="Seven-hairpin glycosidases"/>
    <property type="match status" value="1"/>
</dbReference>
<comment type="catalytic activity">
    <reaction evidence="9">
        <text>N(4)-(alpha-D-Man-(1-&gt;2)-alpha-D-Man-(1-&gt;2)-alpha-D-Man-(1-&gt;3)-[alpha-D-Man-(1-&gt;3)-[alpha-D-Man-(1-&gt;2)-alpha-D-Man-(1-&gt;6)]-alpha-D-Man-(1-&gt;6)]-beta-D-Man-(1-&gt;4)-beta-D-GlcNAc-(1-&gt;4)-beta-D-GlcNAc)-L-asparaginyl-[protein] (N-glucan mannose isomer 8A1,2,3B1,3) + 3 H2O = N(4)-(alpha-D-Man-(1-&gt;3)-[alpha-D-Man-(1-&gt;3)-[alpha-D-Man-(1-&gt;6)]-alpha-D-Man-(1-&gt;6)]-beta-D-Man-(1-&gt;4)-beta-D-GlcNAc-(1-&gt;4)-beta-D-GlcNAc)-L-asparaginyl-[protein] (N-glucan mannose isomer 5A1,2) + 3 beta-D-mannose</text>
        <dbReference type="Rhea" id="RHEA:56028"/>
        <dbReference type="Rhea" id="RHEA-COMP:14358"/>
        <dbReference type="Rhea" id="RHEA-COMP:14367"/>
        <dbReference type="ChEBI" id="CHEBI:15377"/>
        <dbReference type="ChEBI" id="CHEBI:28563"/>
        <dbReference type="ChEBI" id="CHEBI:59087"/>
        <dbReference type="ChEBI" id="CHEBI:60628"/>
        <dbReference type="EC" id="3.2.1.113"/>
    </reaction>
</comment>
<dbReference type="PANTHER" id="PTHR11742:SF101">
    <property type="entry name" value="MANNOSYL-OLIGOSACCHARIDE ALPHA-1,2-MANNOSIDASE 1B"/>
    <property type="match status" value="1"/>
</dbReference>
<dbReference type="GO" id="GO:0005509">
    <property type="term" value="F:calcium ion binding"/>
    <property type="evidence" value="ECO:0007669"/>
    <property type="project" value="InterPro"/>
</dbReference>
<dbReference type="EMBL" id="HE796942">
    <property type="protein sequence ID" value="CCL99617.1"/>
    <property type="molecule type" value="Genomic_DNA"/>
</dbReference>
<dbReference type="InterPro" id="IPR012341">
    <property type="entry name" value="6hp_glycosidase-like_sf"/>
</dbReference>
<keyword evidence="12" id="KW-0479">Metal-binding</keyword>
<evidence type="ECO:0000256" key="13">
    <source>
        <dbReference type="PIRSR" id="PIRSR601382-3"/>
    </source>
</evidence>
<feature type="active site" description="Proton donor" evidence="11">
    <location>
        <position position="362"/>
    </location>
</feature>
<keyword evidence="17" id="KW-1185">Reference proteome</keyword>
<feature type="active site" description="Proton donor" evidence="11">
    <location>
        <position position="125"/>
    </location>
</feature>
<dbReference type="Gene3D" id="1.50.10.10">
    <property type="match status" value="1"/>
</dbReference>
<dbReference type="InterPro" id="IPR001382">
    <property type="entry name" value="Glyco_hydro_47"/>
</dbReference>
<evidence type="ECO:0000313" key="16">
    <source>
        <dbReference type="EMBL" id="CCL99617.1"/>
    </source>
</evidence>
<dbReference type="InterPro" id="IPR050749">
    <property type="entry name" value="Glycosyl_Hydrolase_47"/>
</dbReference>
<protein>
    <recommendedName>
        <fullName evidence="14">alpha-1,2-Mannosidase</fullName>
        <ecNumber evidence="14">3.2.1.-</ecNumber>
    </recommendedName>
</protein>
<evidence type="ECO:0000256" key="1">
    <source>
        <dbReference type="ARBA" id="ARBA00001913"/>
    </source>
</evidence>
<keyword evidence="4 15" id="KW-0732">Signal</keyword>
<evidence type="ECO:0000256" key="15">
    <source>
        <dbReference type="SAM" id="SignalP"/>
    </source>
</evidence>
<evidence type="ECO:0000313" key="17">
    <source>
        <dbReference type="Proteomes" id="UP000006352"/>
    </source>
</evidence>
<keyword evidence="12" id="KW-0106">Calcium</keyword>
<gene>
    <name evidence="16" type="ORF">FIBRA_01635</name>
</gene>
<comment type="pathway">
    <text evidence="2">Protein modification; protein glycosylation.</text>
</comment>
<dbReference type="PRINTS" id="PR00747">
    <property type="entry name" value="GLYHDRLASE47"/>
</dbReference>
<keyword evidence="5 14" id="KW-0378">Hydrolase</keyword>
<dbReference type="InParanoid" id="J4HTN1"/>
<feature type="chain" id="PRO_5003778394" description="alpha-1,2-Mannosidase" evidence="15">
    <location>
        <begin position="25"/>
        <end position="547"/>
    </location>
</feature>
<evidence type="ECO:0000256" key="11">
    <source>
        <dbReference type="PIRSR" id="PIRSR601382-1"/>
    </source>
</evidence>
<proteinExistence type="inferred from homology"/>
<dbReference type="Proteomes" id="UP000006352">
    <property type="component" value="Unassembled WGS sequence"/>
</dbReference>
<evidence type="ECO:0000256" key="2">
    <source>
        <dbReference type="ARBA" id="ARBA00004922"/>
    </source>
</evidence>
<evidence type="ECO:0000256" key="7">
    <source>
        <dbReference type="ARBA" id="ARBA00023180"/>
    </source>
</evidence>